<dbReference type="GO" id="GO:0032259">
    <property type="term" value="P:methylation"/>
    <property type="evidence" value="ECO:0007669"/>
    <property type="project" value="UniProtKB-KW"/>
</dbReference>
<keyword evidence="2" id="KW-1185">Reference proteome</keyword>
<dbReference type="AlphaFoldDB" id="A0A4V2RNH1"/>
<protein>
    <submittedName>
        <fullName evidence="1">DNA (Cytosine-5)-methyltransferase 1</fullName>
    </submittedName>
</protein>
<dbReference type="Proteomes" id="UP000294830">
    <property type="component" value="Unassembled WGS sequence"/>
</dbReference>
<sequence length="225" mass="26218">MKTIKLLDLCCKAGGCSRGYELAAKELGYSIEITGVDIEFQPNYPYHFIQQDALTYLRENYQKYTHIHASPPCQKYSCSTAKMRRRGKNYPDILEPLRLLMYQTGKPGVIENVMQAPLRPDLLLTGTMFDLKVLRKRQFELVNWWCMRPFIPHHKGSVKDGDFVSVFGKGSNRQNRQDKIAKFHKGNVKDTWRYAMGIDWMDNQEMSEAIPPEYTKYIGLSFFRV</sequence>
<evidence type="ECO:0000313" key="2">
    <source>
        <dbReference type="Proteomes" id="UP000294830"/>
    </source>
</evidence>
<dbReference type="Gene3D" id="3.40.50.150">
    <property type="entry name" value="Vaccinia Virus protein VP39"/>
    <property type="match status" value="1"/>
</dbReference>
<keyword evidence="1" id="KW-0808">Transferase</keyword>
<dbReference type="EMBL" id="SLWB01000015">
    <property type="protein sequence ID" value="TCN63700.1"/>
    <property type="molecule type" value="Genomic_DNA"/>
</dbReference>
<name>A0A4V2RNH1_9BACT</name>
<accession>A0A4V2RNH1</accession>
<evidence type="ECO:0000313" key="1">
    <source>
        <dbReference type="EMBL" id="TCN63700.1"/>
    </source>
</evidence>
<dbReference type="GO" id="GO:0008168">
    <property type="term" value="F:methyltransferase activity"/>
    <property type="evidence" value="ECO:0007669"/>
    <property type="project" value="UniProtKB-KW"/>
</dbReference>
<proteinExistence type="predicted"/>
<reference evidence="1 2" key="1">
    <citation type="submission" date="2019-03" db="EMBL/GenBank/DDBJ databases">
        <title>Genomic Encyclopedia of Archaeal and Bacterial Type Strains, Phase II (KMG-II): from individual species to whole genera.</title>
        <authorList>
            <person name="Goeker M."/>
        </authorList>
    </citation>
    <scope>NUCLEOTIDE SEQUENCE [LARGE SCALE GENOMIC DNA]</scope>
    <source>
        <strain evidence="1 2">RL-C</strain>
    </source>
</reference>
<dbReference type="OrthoDB" id="9813719at2"/>
<dbReference type="InterPro" id="IPR029063">
    <property type="entry name" value="SAM-dependent_MTases_sf"/>
</dbReference>
<keyword evidence="1" id="KW-0489">Methyltransferase</keyword>
<comment type="caution">
    <text evidence="1">The sequence shown here is derived from an EMBL/GenBank/DDBJ whole genome shotgun (WGS) entry which is preliminary data.</text>
</comment>
<organism evidence="1 2">
    <name type="scientific">Acetobacteroides hydrogenigenes</name>
    <dbReference type="NCBI Taxonomy" id="979970"/>
    <lineage>
        <taxon>Bacteria</taxon>
        <taxon>Pseudomonadati</taxon>
        <taxon>Bacteroidota</taxon>
        <taxon>Bacteroidia</taxon>
        <taxon>Bacteroidales</taxon>
        <taxon>Rikenellaceae</taxon>
        <taxon>Acetobacteroides</taxon>
    </lineage>
</organism>
<dbReference type="RefSeq" id="WP_131840138.1">
    <property type="nucleotide sequence ID" value="NZ_SLWB01000015.1"/>
</dbReference>
<gene>
    <name evidence="1" type="ORF">CLV25_11550</name>
</gene>
<dbReference type="SUPFAM" id="SSF53335">
    <property type="entry name" value="S-adenosyl-L-methionine-dependent methyltransferases"/>
    <property type="match status" value="1"/>
</dbReference>